<organism evidence="1 2">
    <name type="scientific">Zingiber officinale</name>
    <name type="common">Ginger</name>
    <name type="synonym">Amomum zingiber</name>
    <dbReference type="NCBI Taxonomy" id="94328"/>
    <lineage>
        <taxon>Eukaryota</taxon>
        <taxon>Viridiplantae</taxon>
        <taxon>Streptophyta</taxon>
        <taxon>Embryophyta</taxon>
        <taxon>Tracheophyta</taxon>
        <taxon>Spermatophyta</taxon>
        <taxon>Magnoliopsida</taxon>
        <taxon>Liliopsida</taxon>
        <taxon>Zingiberales</taxon>
        <taxon>Zingiberaceae</taxon>
        <taxon>Zingiber</taxon>
    </lineage>
</organism>
<accession>A0A8J5FV98</accession>
<dbReference type="EMBL" id="JACMSC010000014">
    <property type="protein sequence ID" value="KAG6491435.1"/>
    <property type="molecule type" value="Genomic_DNA"/>
</dbReference>
<evidence type="ECO:0000313" key="1">
    <source>
        <dbReference type="EMBL" id="KAG6491435.1"/>
    </source>
</evidence>
<gene>
    <name evidence="1" type="ORF">ZIOFF_052784</name>
</gene>
<dbReference type="Proteomes" id="UP000734854">
    <property type="component" value="Unassembled WGS sequence"/>
</dbReference>
<keyword evidence="2" id="KW-1185">Reference proteome</keyword>
<protein>
    <submittedName>
        <fullName evidence="1">Uncharacterized protein</fullName>
    </submittedName>
</protein>
<dbReference type="GO" id="GO:0046982">
    <property type="term" value="F:protein heterodimerization activity"/>
    <property type="evidence" value="ECO:0007669"/>
    <property type="project" value="InterPro"/>
</dbReference>
<dbReference type="InterPro" id="IPR009072">
    <property type="entry name" value="Histone-fold"/>
</dbReference>
<dbReference type="SUPFAM" id="SSF47113">
    <property type="entry name" value="Histone-fold"/>
    <property type="match status" value="1"/>
</dbReference>
<comment type="caution">
    <text evidence="1">The sequence shown here is derived from an EMBL/GenBank/DDBJ whole genome shotgun (WGS) entry which is preliminary data.</text>
</comment>
<name>A0A8J5FV98_ZINOF</name>
<dbReference type="AlphaFoldDB" id="A0A8J5FV98"/>
<proteinExistence type="predicted"/>
<reference evidence="1 2" key="1">
    <citation type="submission" date="2020-08" db="EMBL/GenBank/DDBJ databases">
        <title>Plant Genome Project.</title>
        <authorList>
            <person name="Zhang R.-G."/>
        </authorList>
    </citation>
    <scope>NUCLEOTIDE SEQUENCE [LARGE SCALE GENOMIC DNA]</scope>
    <source>
        <tissue evidence="1">Rhizome</tissue>
    </source>
</reference>
<evidence type="ECO:0000313" key="2">
    <source>
        <dbReference type="Proteomes" id="UP000734854"/>
    </source>
</evidence>
<dbReference type="Gene3D" id="1.10.20.10">
    <property type="entry name" value="Histone, subunit A"/>
    <property type="match status" value="1"/>
</dbReference>
<sequence length="201" mass="21140">MASSSQWGASLTTLGPIDTLSALVPVLRSLSIVLEYIDADVLELAKNDARVIPKHIQLLMKNNEEFGRLLACATISNDGSCPTSIGLYCPRSKAEGRASFAGTDEASGASLLLSSTSFPPASSLPCHHQEEGVFFYATRLAHELLPADRRRGLCLRSPAEACSYSSPPLSLVIITASSSPYVGCCFLSPLAIATAAPPGKS</sequence>